<dbReference type="PANTHER" id="PTHR21736">
    <property type="entry name" value="VERNALIZATION-INSENSITIVE PROTEIN 3"/>
    <property type="match status" value="1"/>
</dbReference>
<evidence type="ECO:0000256" key="7">
    <source>
        <dbReference type="SAM" id="MobiDB-lite"/>
    </source>
</evidence>
<feature type="compositionally biased region" description="Basic and acidic residues" evidence="7">
    <location>
        <begin position="145"/>
        <end position="164"/>
    </location>
</feature>
<keyword evidence="6" id="KW-0539">Nucleus</keyword>
<evidence type="ECO:0000313" key="11">
    <source>
        <dbReference type="Proteomes" id="UP001318860"/>
    </source>
</evidence>
<protein>
    <recommendedName>
        <fullName evidence="12">Protein OBERON 3</fullName>
    </recommendedName>
</protein>
<dbReference type="Pfam" id="PF16312">
    <property type="entry name" value="Oberon_cc"/>
    <property type="match status" value="1"/>
</dbReference>
<dbReference type="InterPro" id="IPR047578">
    <property type="entry name" value="OBE1-like_PHD"/>
</dbReference>
<sequence>MVMRERENSDELSGEKSRDSPDEKMEFQERGIDFLGEKNSKSPDKTKIIGGYDEMDAFQPKRGGMNFGSQELTLSYLCENSKLGFPEKDVSGQTLLNSLDKLSGRYKGKEIVVSEDQNEEGNNNNNNMWVERDFLQLNENRGNSSKREAENVEFDGENREKKPKVESLNLSLALPDVSLSLAGSNRVPNGDLPSRLRPSRSVQSLGPSYNNTQTTYSNDFTAASLSHSYSHAFSHNPSCSLTRNSTENYDYSMGSHRRECDQIWNCGEGTNGSVHSRFRPIGDGTVALSNFGMGIRNGVNKDSCNNNSLYRTTSSDNVSFFPSELLARPRMDAQSGDSRRRNNLESLRDSEDVDVVKARKLSRPERILREIVSESVPVMAQIIQELTDETVESVKEYLRNIIDDPETKDELAGLQRRLERRSDLTNETLSKCQKSQLEILVAIKMGLKSFLNSKNRLPIAELVDIFLLERCRNINCRRLLPVDDCDCKICSSKKGFCSECMCPVCLNFDCANNTCSWVGCDACSHWCHAACGLHRNLIKPSPCLKGSSGATEMQFHCLGCGHASEMFGFVKEVFMSCAKDWGLENLIKELDCVRKIFAGSEDRKGRELHVKADEMLSKLQNKMITPPEVCNSIFQFFNSTDNYLDISSSSMPSKDLTDQPSFGIDASALPLSNSLTPKPSFYNMNSSSGRQESTPFDLYHNDIKVPLMSDKIIEDEWSVKPTKKDGFDSLASLVRIKEAEARMFQSRADEARTEIEGFRRMVRLKTEKLDEEYAEKLAKLCLQETEERRRKKLEELKALENSHCDYYKMKIRMQSEISGLLKRMEATKQQLV</sequence>
<comment type="caution">
    <text evidence="10">The sequence shown here is derived from an EMBL/GenBank/DDBJ whole genome shotgun (WGS) entry which is preliminary data.</text>
</comment>
<keyword evidence="5" id="KW-0175">Coiled coil</keyword>
<comment type="subcellular location">
    <subcellularLocation>
        <location evidence="1">Nucleus</location>
    </subcellularLocation>
</comment>
<dbReference type="Pfam" id="PF07227">
    <property type="entry name" value="PHD_Oberon"/>
    <property type="match status" value="1"/>
</dbReference>
<accession>A0ABR0WJ87</accession>
<proteinExistence type="predicted"/>
<evidence type="ECO:0000256" key="6">
    <source>
        <dbReference type="ARBA" id="ARBA00023242"/>
    </source>
</evidence>
<keyword evidence="3" id="KW-0863">Zinc-finger</keyword>
<dbReference type="InterPro" id="IPR032535">
    <property type="entry name" value="Oberon_CC"/>
</dbReference>
<keyword evidence="11" id="KW-1185">Reference proteome</keyword>
<dbReference type="EMBL" id="JABTTQ020000011">
    <property type="protein sequence ID" value="KAK6146671.1"/>
    <property type="molecule type" value="Genomic_DNA"/>
</dbReference>
<gene>
    <name evidence="10" type="ORF">DH2020_020540</name>
</gene>
<feature type="compositionally biased region" description="Polar residues" evidence="7">
    <location>
        <begin position="200"/>
        <end position="210"/>
    </location>
</feature>
<feature type="region of interest" description="Disordered" evidence="7">
    <location>
        <begin position="1"/>
        <end position="44"/>
    </location>
</feature>
<feature type="region of interest" description="Disordered" evidence="7">
    <location>
        <begin position="139"/>
        <end position="164"/>
    </location>
</feature>
<dbReference type="PANTHER" id="PTHR21736:SF38">
    <property type="entry name" value="PROTEIN OBERON 3"/>
    <property type="match status" value="1"/>
</dbReference>
<reference evidence="10 11" key="1">
    <citation type="journal article" date="2021" name="Comput. Struct. Biotechnol. J.">
        <title>De novo genome assembly of the potent medicinal plant Rehmannia glutinosa using nanopore technology.</title>
        <authorList>
            <person name="Ma L."/>
            <person name="Dong C."/>
            <person name="Song C."/>
            <person name="Wang X."/>
            <person name="Zheng X."/>
            <person name="Niu Y."/>
            <person name="Chen S."/>
            <person name="Feng W."/>
        </authorList>
    </citation>
    <scope>NUCLEOTIDE SEQUENCE [LARGE SCALE GENOMIC DNA]</scope>
    <source>
        <strain evidence="10">DH-2019</strain>
    </source>
</reference>
<evidence type="ECO:0000313" key="10">
    <source>
        <dbReference type="EMBL" id="KAK6146671.1"/>
    </source>
</evidence>
<feature type="domain" description="Oberon-like PHD finger" evidence="8">
    <location>
        <begin position="471"/>
        <end position="595"/>
    </location>
</feature>
<organism evidence="10 11">
    <name type="scientific">Rehmannia glutinosa</name>
    <name type="common">Chinese foxglove</name>
    <dbReference type="NCBI Taxonomy" id="99300"/>
    <lineage>
        <taxon>Eukaryota</taxon>
        <taxon>Viridiplantae</taxon>
        <taxon>Streptophyta</taxon>
        <taxon>Embryophyta</taxon>
        <taxon>Tracheophyta</taxon>
        <taxon>Spermatophyta</taxon>
        <taxon>Magnoliopsida</taxon>
        <taxon>eudicotyledons</taxon>
        <taxon>Gunneridae</taxon>
        <taxon>Pentapetalae</taxon>
        <taxon>asterids</taxon>
        <taxon>lamiids</taxon>
        <taxon>Lamiales</taxon>
        <taxon>Orobanchaceae</taxon>
        <taxon>Rehmannieae</taxon>
        <taxon>Rehmannia</taxon>
    </lineage>
</organism>
<evidence type="ECO:0000256" key="2">
    <source>
        <dbReference type="ARBA" id="ARBA00022723"/>
    </source>
</evidence>
<dbReference type="InterPro" id="IPR032881">
    <property type="entry name" value="Oberon-like_PHD"/>
</dbReference>
<evidence type="ECO:0008006" key="12">
    <source>
        <dbReference type="Google" id="ProtNLM"/>
    </source>
</evidence>
<evidence type="ECO:0000256" key="5">
    <source>
        <dbReference type="ARBA" id="ARBA00023054"/>
    </source>
</evidence>
<feature type="domain" description="Oberon coiled-coil region" evidence="9">
    <location>
        <begin position="716"/>
        <end position="821"/>
    </location>
</feature>
<evidence type="ECO:0000256" key="4">
    <source>
        <dbReference type="ARBA" id="ARBA00022833"/>
    </source>
</evidence>
<name>A0ABR0WJ87_REHGL</name>
<keyword evidence="2" id="KW-0479">Metal-binding</keyword>
<dbReference type="InterPro" id="IPR004082">
    <property type="entry name" value="OBERON"/>
</dbReference>
<keyword evidence="4" id="KW-0862">Zinc</keyword>
<dbReference type="PRINTS" id="PR01544">
    <property type="entry name" value="ARATH130DUF"/>
</dbReference>
<dbReference type="CDD" id="cd15612">
    <property type="entry name" value="PHD_OBE1_like"/>
    <property type="match status" value="1"/>
</dbReference>
<dbReference type="Proteomes" id="UP001318860">
    <property type="component" value="Unassembled WGS sequence"/>
</dbReference>
<evidence type="ECO:0000259" key="9">
    <source>
        <dbReference type="Pfam" id="PF16312"/>
    </source>
</evidence>
<feature type="region of interest" description="Disordered" evidence="7">
    <location>
        <begin position="181"/>
        <end position="210"/>
    </location>
</feature>
<evidence type="ECO:0000259" key="8">
    <source>
        <dbReference type="Pfam" id="PF07227"/>
    </source>
</evidence>
<evidence type="ECO:0000256" key="3">
    <source>
        <dbReference type="ARBA" id="ARBA00022771"/>
    </source>
</evidence>
<evidence type="ECO:0000256" key="1">
    <source>
        <dbReference type="ARBA" id="ARBA00004123"/>
    </source>
</evidence>